<dbReference type="EMBL" id="JEMB01002603">
    <property type="protein sequence ID" value="KYF79814.1"/>
    <property type="molecule type" value="Genomic_DNA"/>
</dbReference>
<organism evidence="2 3">
    <name type="scientific">Sorangium cellulosum</name>
    <name type="common">Polyangium cellulosum</name>
    <dbReference type="NCBI Taxonomy" id="56"/>
    <lineage>
        <taxon>Bacteria</taxon>
        <taxon>Pseudomonadati</taxon>
        <taxon>Myxococcota</taxon>
        <taxon>Polyangia</taxon>
        <taxon>Polyangiales</taxon>
        <taxon>Polyangiaceae</taxon>
        <taxon>Sorangium</taxon>
    </lineage>
</organism>
<feature type="transmembrane region" description="Helical" evidence="1">
    <location>
        <begin position="308"/>
        <end position="331"/>
    </location>
</feature>
<evidence type="ECO:0000256" key="1">
    <source>
        <dbReference type="SAM" id="Phobius"/>
    </source>
</evidence>
<keyword evidence="1" id="KW-0472">Membrane</keyword>
<evidence type="ECO:0000313" key="3">
    <source>
        <dbReference type="Proteomes" id="UP000075635"/>
    </source>
</evidence>
<protein>
    <submittedName>
        <fullName evidence="2">Uncharacterized protein</fullName>
    </submittedName>
</protein>
<reference evidence="2 3" key="1">
    <citation type="submission" date="2014-02" db="EMBL/GenBank/DDBJ databases">
        <title>The small core and large imbalanced accessory genome model reveals a collaborative survival strategy of Sorangium cellulosum strains in nature.</title>
        <authorList>
            <person name="Han K."/>
            <person name="Peng R."/>
            <person name="Blom J."/>
            <person name="Li Y.-Z."/>
        </authorList>
    </citation>
    <scope>NUCLEOTIDE SEQUENCE [LARGE SCALE GENOMIC DNA]</scope>
    <source>
        <strain evidence="2 3">So0011-07</strain>
    </source>
</reference>
<feature type="transmembrane region" description="Helical" evidence="1">
    <location>
        <begin position="95"/>
        <end position="118"/>
    </location>
</feature>
<keyword evidence="1" id="KW-1133">Transmembrane helix</keyword>
<accession>A0A150RHP6</accession>
<dbReference type="PANTHER" id="PTHR47380">
    <property type="entry name" value="OS02G0533000 PROTEIN"/>
    <property type="match status" value="1"/>
</dbReference>
<comment type="caution">
    <text evidence="2">The sequence shown here is derived from an EMBL/GenBank/DDBJ whole genome shotgun (WGS) entry which is preliminary data.</text>
</comment>
<dbReference type="InterPro" id="IPR044200">
    <property type="entry name" value="At5g03900-like"/>
</dbReference>
<keyword evidence="1" id="KW-0812">Transmembrane</keyword>
<gene>
    <name evidence="2" type="ORF">BE17_15095</name>
</gene>
<sequence>MEARRAAGILESALRGHTGDLTLADAAAKSGLPLRDAESGLHLLVSEYRGHLKATSEGELLFRFPHGFTRPWETRTRLQRALGAVLRGAAGVARFVVRAWIAIVLIAYVVIFVGILIAQMFARSSSDSRDHNGFSGSFAGYFLFRMVFDAIFWTFHPFSPFVWTADPPWSSSYDRRGAFGQAHGRSRDETPFYEKVNRFFFGPTPAPRDPLEDEKLILAEIRAQRGRIGLADVMRVTGLPRDEADPLMARLMLDYDGTVDVSEEGGIVYRFEAIRRTTAEAPPRAPAPVWAKREELPPLTGNGAGANALIVVLNGFNLLMSLYALGAHLTLDNLGLLARGVPMAKLPPVGTAVALGVVPLVFSLALFALPLGRALLRPLKQRRLARRNARRAVLRAILTRIGARQVREPITEAVLQRAWQDAAGEAPRSEEITREVVALGGDVDLEAGEGIRYRFPDLEIEAKALEAEREAASEEEARAGKVIFSSDA</sequence>
<feature type="transmembrane region" description="Helical" evidence="1">
    <location>
        <begin position="138"/>
        <end position="155"/>
    </location>
</feature>
<evidence type="ECO:0000313" key="2">
    <source>
        <dbReference type="EMBL" id="KYF79814.1"/>
    </source>
</evidence>
<dbReference type="PANTHER" id="PTHR47380:SF4">
    <property type="entry name" value="OS02G0533000 PROTEIN"/>
    <property type="match status" value="1"/>
</dbReference>
<dbReference type="AlphaFoldDB" id="A0A150RHP6"/>
<dbReference type="Proteomes" id="UP000075635">
    <property type="component" value="Unassembled WGS sequence"/>
</dbReference>
<feature type="transmembrane region" description="Helical" evidence="1">
    <location>
        <begin position="351"/>
        <end position="376"/>
    </location>
</feature>
<name>A0A150RHP6_SORCE</name>
<proteinExistence type="predicted"/>